<dbReference type="GO" id="GO:0035371">
    <property type="term" value="C:microtubule plus-end"/>
    <property type="evidence" value="ECO:0007669"/>
    <property type="project" value="TreeGrafter"/>
</dbReference>
<feature type="compositionally biased region" description="Basic residues" evidence="5">
    <location>
        <begin position="9"/>
        <end position="20"/>
    </location>
</feature>
<dbReference type="GO" id="GO:0008093">
    <property type="term" value="F:cytoskeletal anchor activity"/>
    <property type="evidence" value="ECO:0007669"/>
    <property type="project" value="TreeGrafter"/>
</dbReference>
<accession>A0A9D4SDS4</accession>
<feature type="compositionally biased region" description="Low complexity" evidence="5">
    <location>
        <begin position="920"/>
        <end position="933"/>
    </location>
</feature>
<dbReference type="GO" id="GO:0051764">
    <property type="term" value="P:actin crosslink formation"/>
    <property type="evidence" value="ECO:0007669"/>
    <property type="project" value="TreeGrafter"/>
</dbReference>
<protein>
    <submittedName>
        <fullName evidence="8">Gas2-like protein 1</fullName>
    </submittedName>
</protein>
<feature type="compositionally biased region" description="Low complexity" evidence="5">
    <location>
        <begin position="900"/>
        <end position="913"/>
    </location>
</feature>
<reference evidence="8" key="2">
    <citation type="journal article" date="2021" name="World Allergy Organ. J.">
        <title>Chromosome-level assembly of Dermatophagoides farinae genome and transcriptome reveals two novel allergens Der f 37 and Der f 39.</title>
        <authorList>
            <person name="Chen J."/>
            <person name="Cai Z."/>
            <person name="Fan D."/>
            <person name="Hu J."/>
            <person name="Hou Y."/>
            <person name="He Y."/>
            <person name="Zhang Z."/>
            <person name="Zhao Z."/>
            <person name="Gao P."/>
            <person name="Hu W."/>
            <person name="Sun J."/>
            <person name="Li J."/>
            <person name="Ji K."/>
        </authorList>
    </citation>
    <scope>NUCLEOTIDE SEQUENCE</scope>
    <source>
        <strain evidence="8">JKM2019</strain>
    </source>
</reference>
<dbReference type="PROSITE" id="PS51460">
    <property type="entry name" value="GAR"/>
    <property type="match status" value="1"/>
</dbReference>
<feature type="compositionally biased region" description="Polar residues" evidence="5">
    <location>
        <begin position="887"/>
        <end position="899"/>
    </location>
</feature>
<feature type="compositionally biased region" description="Polar residues" evidence="5">
    <location>
        <begin position="628"/>
        <end position="638"/>
    </location>
</feature>
<reference evidence="8" key="1">
    <citation type="submission" date="2020-06" db="EMBL/GenBank/DDBJ databases">
        <authorList>
            <person name="Ji K."/>
            <person name="Li J."/>
        </authorList>
    </citation>
    <scope>NUCLEOTIDE SEQUENCE</scope>
    <source>
        <strain evidence="8">JKM2019</strain>
        <tissue evidence="8">Whole body</tissue>
    </source>
</reference>
<dbReference type="InterPro" id="IPR001715">
    <property type="entry name" value="CH_dom"/>
</dbReference>
<evidence type="ECO:0000256" key="5">
    <source>
        <dbReference type="SAM" id="MobiDB-lite"/>
    </source>
</evidence>
<evidence type="ECO:0000256" key="1">
    <source>
        <dbReference type="ARBA" id="ARBA00004245"/>
    </source>
</evidence>
<dbReference type="InterPro" id="IPR036872">
    <property type="entry name" value="CH_dom_sf"/>
</dbReference>
<feature type="compositionally biased region" description="Low complexity" evidence="5">
    <location>
        <begin position="805"/>
        <end position="819"/>
    </location>
</feature>
<dbReference type="GO" id="GO:0001578">
    <property type="term" value="P:microtubule bundle formation"/>
    <property type="evidence" value="ECO:0007669"/>
    <property type="project" value="TreeGrafter"/>
</dbReference>
<name>A0A9D4SDS4_DERFA</name>
<dbReference type="OrthoDB" id="206130at2759"/>
<feature type="region of interest" description="Disordered" evidence="5">
    <location>
        <begin position="502"/>
        <end position="573"/>
    </location>
</feature>
<proteinExistence type="inferred from homology"/>
<feature type="compositionally biased region" description="Polar residues" evidence="5">
    <location>
        <begin position="860"/>
        <end position="870"/>
    </location>
</feature>
<evidence type="ECO:0000256" key="4">
    <source>
        <dbReference type="ARBA" id="ARBA00038441"/>
    </source>
</evidence>
<feature type="compositionally biased region" description="Low complexity" evidence="5">
    <location>
        <begin position="546"/>
        <end position="562"/>
    </location>
</feature>
<dbReference type="Proteomes" id="UP000828236">
    <property type="component" value="Unassembled WGS sequence"/>
</dbReference>
<feature type="compositionally biased region" description="Low complexity" evidence="5">
    <location>
        <begin position="37"/>
        <end position="56"/>
    </location>
</feature>
<evidence type="ECO:0000256" key="2">
    <source>
        <dbReference type="ARBA" id="ARBA00022490"/>
    </source>
</evidence>
<dbReference type="CDD" id="cd21268">
    <property type="entry name" value="CH_GAS2L1_2"/>
    <property type="match status" value="1"/>
</dbReference>
<evidence type="ECO:0000259" key="7">
    <source>
        <dbReference type="PROSITE" id="PS51460"/>
    </source>
</evidence>
<feature type="compositionally biased region" description="Low complexity" evidence="5">
    <location>
        <begin position="871"/>
        <end position="886"/>
    </location>
</feature>
<dbReference type="EMBL" id="SDOV01000008">
    <property type="protein sequence ID" value="KAH7638347.1"/>
    <property type="molecule type" value="Genomic_DNA"/>
</dbReference>
<gene>
    <name evidence="8" type="ORF">HUG17_9453</name>
</gene>
<dbReference type="InterPro" id="IPR036534">
    <property type="entry name" value="GAR_dom_sf"/>
</dbReference>
<dbReference type="GO" id="GO:1904825">
    <property type="term" value="P:protein localization to microtubule plus-end"/>
    <property type="evidence" value="ECO:0007669"/>
    <property type="project" value="TreeGrafter"/>
</dbReference>
<dbReference type="PANTHER" id="PTHR46756">
    <property type="entry name" value="TRANSGELIN"/>
    <property type="match status" value="1"/>
</dbReference>
<dbReference type="GO" id="GO:0005737">
    <property type="term" value="C:cytoplasm"/>
    <property type="evidence" value="ECO:0007669"/>
    <property type="project" value="TreeGrafter"/>
</dbReference>
<dbReference type="Gene3D" id="1.10.418.10">
    <property type="entry name" value="Calponin-like domain"/>
    <property type="match status" value="1"/>
</dbReference>
<evidence type="ECO:0000313" key="8">
    <source>
        <dbReference type="EMBL" id="KAH7638347.1"/>
    </source>
</evidence>
<dbReference type="InterPro" id="IPR003108">
    <property type="entry name" value="GAR_dom"/>
</dbReference>
<feature type="compositionally biased region" description="Polar residues" evidence="5">
    <location>
        <begin position="704"/>
        <end position="727"/>
    </location>
</feature>
<dbReference type="GO" id="GO:0008017">
    <property type="term" value="F:microtubule binding"/>
    <property type="evidence" value="ECO:0007669"/>
    <property type="project" value="InterPro"/>
</dbReference>
<feature type="compositionally biased region" description="Polar residues" evidence="5">
    <location>
        <begin position="774"/>
        <end position="804"/>
    </location>
</feature>
<feature type="region of interest" description="Disordered" evidence="5">
    <location>
        <begin position="1"/>
        <end position="76"/>
    </location>
</feature>
<comment type="caution">
    <text evidence="8">The sequence shown here is derived from an EMBL/GenBank/DDBJ whole genome shotgun (WGS) entry which is preliminary data.</text>
</comment>
<organism evidence="8">
    <name type="scientific">Dermatophagoides farinae</name>
    <name type="common">American house dust mite</name>
    <dbReference type="NCBI Taxonomy" id="6954"/>
    <lineage>
        <taxon>Eukaryota</taxon>
        <taxon>Metazoa</taxon>
        <taxon>Ecdysozoa</taxon>
        <taxon>Arthropoda</taxon>
        <taxon>Chelicerata</taxon>
        <taxon>Arachnida</taxon>
        <taxon>Acari</taxon>
        <taxon>Acariformes</taxon>
        <taxon>Sarcoptiformes</taxon>
        <taxon>Astigmata</taxon>
        <taxon>Psoroptidia</taxon>
        <taxon>Analgoidea</taxon>
        <taxon>Pyroglyphidae</taxon>
        <taxon>Dermatophagoidinae</taxon>
        <taxon>Dermatophagoides</taxon>
    </lineage>
</organism>
<feature type="region of interest" description="Disordered" evidence="5">
    <location>
        <begin position="704"/>
        <end position="933"/>
    </location>
</feature>
<feature type="domain" description="GAR" evidence="7">
    <location>
        <begin position="379"/>
        <end position="451"/>
    </location>
</feature>
<dbReference type="GO" id="GO:0051015">
    <property type="term" value="F:actin filament binding"/>
    <property type="evidence" value="ECO:0007669"/>
    <property type="project" value="TreeGrafter"/>
</dbReference>
<evidence type="ECO:0000256" key="3">
    <source>
        <dbReference type="ARBA" id="ARBA00023212"/>
    </source>
</evidence>
<sequence length="946" mass="104283">MTLTDHWPHSHRHDDHHHHQIPPALPTMMESLNSVGSSISPGQTSLTSSSSTSIISPMQNAHRRPTPTSTSSSSDHCGTMMMMNNECLNEPKRSYSACALSLTDSDRSYSSTSTSTTDQQFGTGYFERKSYRPFRSNEEYLIAMKEDLAEWLNTLYGLDLTCDNFLQRLETGVILCQHANSVLRKAREWRMLNTNNGTTNNNAVIGGYPSLLSLQSLNSTTTMATTTTTTAAAAIINSDITNNDPHHSPMDRRDLVPIKLNALPGTFQARDNVANFIEWCRRIQIHECLLFETEDLVSRKNEKSFVLCLLEVARYGAKFGVLAPTLVQFEQEIDQEIEKDNQQQQSMGHAQIPYMIQQQPSNYCDDDDDDTPQQQIINNDLESLHEKVVNLLSRCTCPVQFYLEHLSEGKYRIGDTRTLIFVRILRNHVMVRVGGGWDTLEHYLEKHDPCRCRFGHRYTSSARVSSLPYSSSSNLNCSHQTTSNRQSVQQQAITMQVSLDRPDSSIRLHHSSVNSSPISVRRQRQQLSNNIDHHYHSSIGMNGRRSSTSSNESHQTSSSSCSIPDHGSSAMNAQTDGHFAIHDRNNNIKGLAKPTPAVRRQQPQQQPITRSRRPSIDGDKSVTPLSRIPTTTANNNRSKVPVVNGRFTPAHKTKSTSICSLVSGSTSASRIPTPSSSSSLSVDHRKFLTNYSSHNIYLACSGTPTTTSVNGSSRSKCTSQAKIQSRHQQQQQTPTRYGGGHKLNKSTIDLSASRSLNQMHDSSSSHSFGHLTKVPNNHQTPASNRSNQYRRNGSQTMMTGSLPRTRSTATIAATTMTTASNSKKRSTDSMAVNTNHHAQQSATKMNGNVHSSGKKRIQQHGGSVTSLNSAGSTECGTSTTGSSTGSLNEQQSKTQANVVSSSSSASAQPQRPSTNYIDVTLPSTTTCSSPGSSSLVQVCSWIERNS</sequence>
<keyword evidence="2" id="KW-0963">Cytoplasm</keyword>
<dbReference type="Pfam" id="PF02187">
    <property type="entry name" value="GAS2"/>
    <property type="match status" value="1"/>
</dbReference>
<dbReference type="PANTHER" id="PTHR46756:SF18">
    <property type="entry name" value="GAS2-LIKE PROTEIN PICKLED EGGS"/>
    <property type="match status" value="1"/>
</dbReference>
<dbReference type="GO" id="GO:0001725">
    <property type="term" value="C:stress fiber"/>
    <property type="evidence" value="ECO:0007669"/>
    <property type="project" value="TreeGrafter"/>
</dbReference>
<feature type="compositionally biased region" description="Polar residues" evidence="5">
    <location>
        <begin position="745"/>
        <end position="767"/>
    </location>
</feature>
<keyword evidence="3" id="KW-0206">Cytoskeleton</keyword>
<feature type="compositionally biased region" description="Low complexity" evidence="5">
    <location>
        <begin position="594"/>
        <end position="609"/>
    </location>
</feature>
<dbReference type="AlphaFoldDB" id="A0A9D4SDS4"/>
<feature type="region of interest" description="Disordered" evidence="5">
    <location>
        <begin position="587"/>
        <end position="643"/>
    </location>
</feature>
<dbReference type="SMART" id="SM00243">
    <property type="entry name" value="GAS2"/>
    <property type="match status" value="1"/>
</dbReference>
<comment type="similarity">
    <text evidence="4">Belongs to the GAS2 family.</text>
</comment>
<dbReference type="SMART" id="SM00033">
    <property type="entry name" value="CH"/>
    <property type="match status" value="1"/>
</dbReference>
<dbReference type="Gene3D" id="3.30.920.20">
    <property type="entry name" value="Gas2-like domain"/>
    <property type="match status" value="1"/>
</dbReference>
<dbReference type="GO" id="GO:0031110">
    <property type="term" value="P:regulation of microtubule polymerization or depolymerization"/>
    <property type="evidence" value="ECO:0007669"/>
    <property type="project" value="TreeGrafter"/>
</dbReference>
<comment type="subcellular location">
    <subcellularLocation>
        <location evidence="1">Cytoplasm</location>
        <location evidence="1">Cytoskeleton</location>
    </subcellularLocation>
</comment>
<dbReference type="SUPFAM" id="SSF143575">
    <property type="entry name" value="GAS2 domain-like"/>
    <property type="match status" value="1"/>
</dbReference>
<dbReference type="GO" id="GO:0005884">
    <property type="term" value="C:actin filament"/>
    <property type="evidence" value="ECO:0007669"/>
    <property type="project" value="TreeGrafter"/>
</dbReference>
<evidence type="ECO:0000259" key="6">
    <source>
        <dbReference type="PROSITE" id="PS50021"/>
    </source>
</evidence>
<feature type="compositionally biased region" description="Polar residues" evidence="5">
    <location>
        <begin position="828"/>
        <end position="851"/>
    </location>
</feature>
<feature type="domain" description="Calponin-homology (CH)" evidence="6">
    <location>
        <begin position="142"/>
        <end position="317"/>
    </location>
</feature>
<dbReference type="Pfam" id="PF00307">
    <property type="entry name" value="CH"/>
    <property type="match status" value="1"/>
</dbReference>
<dbReference type="PROSITE" id="PS50021">
    <property type="entry name" value="CH"/>
    <property type="match status" value="1"/>
</dbReference>
<dbReference type="SUPFAM" id="SSF47576">
    <property type="entry name" value="Calponin-homology domain, CH-domain"/>
    <property type="match status" value="1"/>
</dbReference>